<proteinExistence type="predicted"/>
<evidence type="ECO:0000313" key="3">
    <source>
        <dbReference type="Proteomes" id="UP000639606"/>
    </source>
</evidence>
<accession>A0A918AS63</accession>
<feature type="compositionally biased region" description="Pro residues" evidence="1">
    <location>
        <begin position="105"/>
        <end position="127"/>
    </location>
</feature>
<feature type="region of interest" description="Disordered" evidence="1">
    <location>
        <begin position="210"/>
        <end position="233"/>
    </location>
</feature>
<evidence type="ECO:0008006" key="4">
    <source>
        <dbReference type="Google" id="ProtNLM"/>
    </source>
</evidence>
<reference evidence="2" key="1">
    <citation type="journal article" date="2014" name="Int. J. Syst. Evol. Microbiol.">
        <title>Complete genome sequence of Corynebacterium casei LMG S-19264T (=DSM 44701T), isolated from a smear-ripened cheese.</title>
        <authorList>
            <consortium name="US DOE Joint Genome Institute (JGI-PGF)"/>
            <person name="Walter F."/>
            <person name="Albersmeier A."/>
            <person name="Kalinowski J."/>
            <person name="Ruckert C."/>
        </authorList>
    </citation>
    <scope>NUCLEOTIDE SEQUENCE</scope>
    <source>
        <strain evidence="2">JCM 3313</strain>
    </source>
</reference>
<keyword evidence="3" id="KW-1185">Reference proteome</keyword>
<feature type="region of interest" description="Disordered" evidence="1">
    <location>
        <begin position="49"/>
        <end position="198"/>
    </location>
</feature>
<organism evidence="2 3">
    <name type="scientific">Saccharothrix coeruleofusca</name>
    <dbReference type="NCBI Taxonomy" id="33919"/>
    <lineage>
        <taxon>Bacteria</taxon>
        <taxon>Bacillati</taxon>
        <taxon>Actinomycetota</taxon>
        <taxon>Actinomycetes</taxon>
        <taxon>Pseudonocardiales</taxon>
        <taxon>Pseudonocardiaceae</taxon>
        <taxon>Saccharothrix</taxon>
    </lineage>
</organism>
<reference evidence="2" key="2">
    <citation type="submission" date="2020-09" db="EMBL/GenBank/DDBJ databases">
        <authorList>
            <person name="Sun Q."/>
            <person name="Ohkuma M."/>
        </authorList>
    </citation>
    <scope>NUCLEOTIDE SEQUENCE</scope>
    <source>
        <strain evidence="2">JCM 3313</strain>
    </source>
</reference>
<dbReference type="EMBL" id="BMRG01000016">
    <property type="protein sequence ID" value="GGP76341.1"/>
    <property type="molecule type" value="Genomic_DNA"/>
</dbReference>
<gene>
    <name evidence="2" type="ORF">GCM10010185_57560</name>
</gene>
<sequence length="233" mass="24984">MPEPTGRPEPTGGRRAALPVVALDRPPFPRGNPDQPTASVAPLLLNRPLMTSTPSTAPAPVHRAAKPVVRPRWSGARQQDSPVQRSVKPAPPRPLGGGAGQARPVVPPHPSTTPVPPGAHRSPPAPRTPTGAVPVTWKTVQMDRTPARPPSTLRVANPTTAQHREAPAEPRENTTARPGAAKSTTDTSNDGTASLDVDALARRLHESISRQLRDELRHGRERFGRPHDRRSTR</sequence>
<name>A0A918AS63_9PSEU</name>
<comment type="caution">
    <text evidence="2">The sequence shown here is derived from an EMBL/GenBank/DDBJ whole genome shotgun (WGS) entry which is preliminary data.</text>
</comment>
<dbReference type="Proteomes" id="UP000639606">
    <property type="component" value="Unassembled WGS sequence"/>
</dbReference>
<evidence type="ECO:0000256" key="1">
    <source>
        <dbReference type="SAM" id="MobiDB-lite"/>
    </source>
</evidence>
<feature type="compositionally biased region" description="Basic and acidic residues" evidence="1">
    <location>
        <begin position="162"/>
        <end position="174"/>
    </location>
</feature>
<protein>
    <recommendedName>
        <fullName evidence="4">Syndecan 1</fullName>
    </recommendedName>
</protein>
<feature type="compositionally biased region" description="Polar residues" evidence="1">
    <location>
        <begin position="182"/>
        <end position="192"/>
    </location>
</feature>
<dbReference type="AlphaFoldDB" id="A0A918AS63"/>
<evidence type="ECO:0000313" key="2">
    <source>
        <dbReference type="EMBL" id="GGP76341.1"/>
    </source>
</evidence>